<sequence>MTEDARHQWQADIIRALGDGTLPKLYEQMVLSQRTRRFDLFRTPCRQPPVVQIQHTLLGIELKVGRRRLGCPDLATARYLAVFARLGVTAVAVPYDISQLPRVADAFETAWHRMCLVIEQHLQAVPVRARRRTRQQFLEEVRQAIEALGAGAVRPTFVQTTRQRPLADRLES</sequence>
<dbReference type="EMBL" id="CP072642">
    <property type="protein sequence ID" value="QUV94191.1"/>
    <property type="molecule type" value="Genomic_DNA"/>
</dbReference>
<dbReference type="Proteomes" id="UP000677668">
    <property type="component" value="Chromosome 1"/>
</dbReference>
<gene>
    <name evidence="1" type="ORF">J8C05_01680</name>
</gene>
<keyword evidence="2" id="KW-1185">Reference proteome</keyword>
<accession>A0ABX8B3X8</accession>
<organism evidence="1 2">
    <name type="scientific">Chloracidobacterium sp. N</name>
    <dbReference type="NCBI Taxonomy" id="2821540"/>
    <lineage>
        <taxon>Bacteria</taxon>
        <taxon>Pseudomonadati</taxon>
        <taxon>Acidobacteriota</taxon>
        <taxon>Terriglobia</taxon>
        <taxon>Terriglobales</taxon>
        <taxon>Acidobacteriaceae</taxon>
        <taxon>Chloracidobacterium</taxon>
        <taxon>Chloracidobacterium aggregatum</taxon>
    </lineage>
</organism>
<dbReference type="RefSeq" id="WP_058868163.1">
    <property type="nucleotide sequence ID" value="NZ_CP072642.1"/>
</dbReference>
<evidence type="ECO:0000313" key="1">
    <source>
        <dbReference type="EMBL" id="QUV94191.1"/>
    </source>
</evidence>
<name>A0ABX8B3X8_9BACT</name>
<protein>
    <submittedName>
        <fullName evidence="1">Uncharacterized protein</fullName>
    </submittedName>
</protein>
<evidence type="ECO:0000313" key="2">
    <source>
        <dbReference type="Proteomes" id="UP000677668"/>
    </source>
</evidence>
<reference evidence="1 2" key="1">
    <citation type="submission" date="2021-03" db="EMBL/GenBank/DDBJ databases">
        <title>Genomic and phenotypic characterization of Chloracidobacterium isolates provides evidence for multiple species.</title>
        <authorList>
            <person name="Saini M.K."/>
            <person name="Costas A.M.G."/>
            <person name="Tank M."/>
            <person name="Bryant D.A."/>
        </authorList>
    </citation>
    <scope>NUCLEOTIDE SEQUENCE [LARGE SCALE GENOMIC DNA]</scope>
    <source>
        <strain evidence="1 2">N</strain>
    </source>
</reference>
<proteinExistence type="predicted"/>